<proteinExistence type="predicted"/>
<comment type="subcellular location">
    <subcellularLocation>
        <location evidence="1">Cytoplasm</location>
    </subcellularLocation>
</comment>
<dbReference type="EMBL" id="MN740471">
    <property type="protein sequence ID" value="QHU28268.1"/>
    <property type="molecule type" value="Genomic_DNA"/>
</dbReference>
<evidence type="ECO:0000256" key="5">
    <source>
        <dbReference type="ARBA" id="ARBA00022741"/>
    </source>
</evidence>
<keyword evidence="4" id="KW-0053">Apoptosis</keyword>
<evidence type="ECO:0000256" key="2">
    <source>
        <dbReference type="ARBA" id="ARBA00022490"/>
    </source>
</evidence>
<evidence type="ECO:0000256" key="11">
    <source>
        <dbReference type="ARBA" id="ARBA00042401"/>
    </source>
</evidence>
<dbReference type="PROSITE" id="PS50127">
    <property type="entry name" value="UBC_2"/>
    <property type="match status" value="1"/>
</dbReference>
<keyword evidence="6" id="KW-0833">Ubl conjugation pathway</keyword>
<keyword evidence="7" id="KW-0067">ATP-binding</keyword>
<evidence type="ECO:0000256" key="6">
    <source>
        <dbReference type="ARBA" id="ARBA00022786"/>
    </source>
</evidence>
<evidence type="ECO:0000256" key="3">
    <source>
        <dbReference type="ARBA" id="ARBA00022679"/>
    </source>
</evidence>
<evidence type="ECO:0000256" key="10">
    <source>
        <dbReference type="ARBA" id="ARBA00042316"/>
    </source>
</evidence>
<dbReference type="GO" id="GO:0016740">
    <property type="term" value="F:transferase activity"/>
    <property type="evidence" value="ECO:0007669"/>
    <property type="project" value="UniProtKB-KW"/>
</dbReference>
<dbReference type="GO" id="GO:0005634">
    <property type="term" value="C:nucleus"/>
    <property type="evidence" value="ECO:0007669"/>
    <property type="project" value="TreeGrafter"/>
</dbReference>
<name>A0A6C0LEQ2_9ZZZZ</name>
<dbReference type="Gene3D" id="3.10.110.10">
    <property type="entry name" value="Ubiquitin Conjugating Enzyme"/>
    <property type="match status" value="1"/>
</dbReference>
<dbReference type="SUPFAM" id="SSF54495">
    <property type="entry name" value="UBC-like"/>
    <property type="match status" value="1"/>
</dbReference>
<reference evidence="13" key="1">
    <citation type="journal article" date="2020" name="Nature">
        <title>Giant virus diversity and host interactions through global metagenomics.</title>
        <authorList>
            <person name="Schulz F."/>
            <person name="Roux S."/>
            <person name="Paez-Espino D."/>
            <person name="Jungbluth S."/>
            <person name="Walsh D.A."/>
            <person name="Denef V.J."/>
            <person name="McMahon K.D."/>
            <person name="Konstantinidis K.T."/>
            <person name="Eloe-Fadrosh E.A."/>
            <person name="Kyrpides N.C."/>
            <person name="Woyke T."/>
        </authorList>
    </citation>
    <scope>NUCLEOTIDE SEQUENCE</scope>
    <source>
        <strain evidence="13">GVMAG-M-3300027770-73</strain>
    </source>
</reference>
<organism evidence="13">
    <name type="scientific">viral metagenome</name>
    <dbReference type="NCBI Taxonomy" id="1070528"/>
    <lineage>
        <taxon>unclassified sequences</taxon>
        <taxon>metagenomes</taxon>
        <taxon>organismal metagenomes</taxon>
    </lineage>
</organism>
<keyword evidence="5" id="KW-0547">Nucleotide-binding</keyword>
<dbReference type="Pfam" id="PF00179">
    <property type="entry name" value="UQ_con"/>
    <property type="match status" value="1"/>
</dbReference>
<dbReference type="AlphaFoldDB" id="A0A6C0LEQ2"/>
<evidence type="ECO:0000313" key="13">
    <source>
        <dbReference type="EMBL" id="QHU28268.1"/>
    </source>
</evidence>
<sequence length="242" mass="28320">MSKKDVFIPKETITRLLHDVKHIMKNPLIENGIYYAHDDEDMMKGYALIIGPEDTPYFGGNFFFEFHYPRDYPHSPPHVLYCTNGEMIRFNPNLYCNGKVCISVLNTWKGEQWTSCQSISTILLTLCTLLCTDPLLNEPGVSKTHADFANYTKIIEFKTIDIAILKMVKRQPDIYPEKFSIFYPYVKENFDKNKLALRKYIVEKWKTVEPVIIKTSFYGMTVQIHYKRLLEDFDKTVIQVCS</sequence>
<dbReference type="PANTHER" id="PTHR46116:SF26">
    <property type="entry name" value="UBIQUITIN-CONJUGATING ENZYME E2 Z"/>
    <property type="match status" value="1"/>
</dbReference>
<dbReference type="GO" id="GO:0006915">
    <property type="term" value="P:apoptotic process"/>
    <property type="evidence" value="ECO:0007669"/>
    <property type="project" value="UniProtKB-KW"/>
</dbReference>
<dbReference type="InterPro" id="IPR016135">
    <property type="entry name" value="UBQ-conjugating_enzyme/RWD"/>
</dbReference>
<dbReference type="PANTHER" id="PTHR46116">
    <property type="entry name" value="(E3-INDEPENDENT) E2 UBIQUITIN-CONJUGATING ENZYME"/>
    <property type="match status" value="1"/>
</dbReference>
<keyword evidence="2" id="KW-0963">Cytoplasm</keyword>
<evidence type="ECO:0000256" key="8">
    <source>
        <dbReference type="ARBA" id="ARBA00039894"/>
    </source>
</evidence>
<dbReference type="GO" id="GO:0005524">
    <property type="term" value="F:ATP binding"/>
    <property type="evidence" value="ECO:0007669"/>
    <property type="project" value="UniProtKB-KW"/>
</dbReference>
<dbReference type="GO" id="GO:0005737">
    <property type="term" value="C:cytoplasm"/>
    <property type="evidence" value="ECO:0007669"/>
    <property type="project" value="UniProtKB-SubCell"/>
</dbReference>
<dbReference type="GO" id="GO:0043066">
    <property type="term" value="P:negative regulation of apoptotic process"/>
    <property type="evidence" value="ECO:0007669"/>
    <property type="project" value="TreeGrafter"/>
</dbReference>
<dbReference type="InterPro" id="IPR000608">
    <property type="entry name" value="UBC"/>
</dbReference>
<dbReference type="GO" id="GO:0004869">
    <property type="term" value="F:cysteine-type endopeptidase inhibitor activity"/>
    <property type="evidence" value="ECO:0007669"/>
    <property type="project" value="TreeGrafter"/>
</dbReference>
<accession>A0A6C0LEQ2</accession>
<evidence type="ECO:0000256" key="1">
    <source>
        <dbReference type="ARBA" id="ARBA00004496"/>
    </source>
</evidence>
<dbReference type="SMART" id="SM00212">
    <property type="entry name" value="UBCc"/>
    <property type="match status" value="1"/>
</dbReference>
<evidence type="ECO:0000256" key="4">
    <source>
        <dbReference type="ARBA" id="ARBA00022703"/>
    </source>
</evidence>
<evidence type="ECO:0000256" key="9">
    <source>
        <dbReference type="ARBA" id="ARBA00041798"/>
    </source>
</evidence>
<evidence type="ECO:0000259" key="12">
    <source>
        <dbReference type="PROSITE" id="PS50127"/>
    </source>
</evidence>
<keyword evidence="3" id="KW-0808">Transferase</keyword>
<evidence type="ECO:0000256" key="7">
    <source>
        <dbReference type="ARBA" id="ARBA00022840"/>
    </source>
</evidence>
<feature type="domain" description="UBC core" evidence="12">
    <location>
        <begin position="11"/>
        <end position="172"/>
    </location>
</feature>
<protein>
    <recommendedName>
        <fullName evidence="8">Ubiquitin-conjugating enzyme E2 Z</fullName>
    </recommendedName>
    <alternativeName>
        <fullName evidence="9">E2 ubiquitin-conjugating enzyme Z</fullName>
    </alternativeName>
    <alternativeName>
        <fullName evidence="11">Ubiquitin carrier protein Z</fullName>
    </alternativeName>
    <alternativeName>
        <fullName evidence="10">Ubiquitin-protein ligase Z</fullName>
    </alternativeName>
</protein>